<dbReference type="EMBL" id="MCGG01000015">
    <property type="protein sequence ID" value="OEJ68271.1"/>
    <property type="molecule type" value="Genomic_DNA"/>
</dbReference>
<dbReference type="AlphaFoldDB" id="A0A1E5Q9J0"/>
<dbReference type="InterPro" id="IPR045376">
    <property type="entry name" value="Maf_N"/>
</dbReference>
<dbReference type="OrthoDB" id="7254531at2"/>
<dbReference type="PANTHER" id="PTHR41786">
    <property type="entry name" value="MOTILITY ACCESSORY FACTOR MAF"/>
    <property type="match status" value="1"/>
</dbReference>
<reference evidence="4" key="1">
    <citation type="submission" date="2016-07" db="EMBL/GenBank/DDBJ databases">
        <authorList>
            <person name="Florea S."/>
            <person name="Webb J.S."/>
            <person name="Jaromczyk J."/>
            <person name="Schardl C.L."/>
        </authorList>
    </citation>
    <scope>NUCLEOTIDE SEQUENCE [LARGE SCALE GENOMIC DNA]</scope>
    <source>
        <strain evidence="4">MV-1</strain>
    </source>
</reference>
<dbReference type="Pfam" id="PF01973">
    <property type="entry name" value="MptE-like"/>
    <property type="match status" value="1"/>
</dbReference>
<feature type="domain" description="6-hydroxymethylpterin diphosphokinase MptE-like" evidence="1">
    <location>
        <begin position="242"/>
        <end position="415"/>
    </location>
</feature>
<dbReference type="PANTHER" id="PTHR41786:SF1">
    <property type="entry name" value="6-HYDROXYMETHYLPTERIN DIPHOSPHOKINASE MPTE-LIKE DOMAIN-CONTAINING PROTEIN"/>
    <property type="match status" value="1"/>
</dbReference>
<organism evidence="3 4">
    <name type="scientific">Magnetovibrio blakemorei</name>
    <dbReference type="NCBI Taxonomy" id="28181"/>
    <lineage>
        <taxon>Bacteria</taxon>
        <taxon>Pseudomonadati</taxon>
        <taxon>Pseudomonadota</taxon>
        <taxon>Alphaproteobacteria</taxon>
        <taxon>Rhodospirillales</taxon>
        <taxon>Magnetovibrionaceae</taxon>
        <taxon>Magnetovibrio</taxon>
    </lineage>
</organism>
<proteinExistence type="predicted"/>
<evidence type="ECO:0000313" key="3">
    <source>
        <dbReference type="EMBL" id="OEJ68271.1"/>
    </source>
</evidence>
<evidence type="ECO:0000259" key="1">
    <source>
        <dbReference type="Pfam" id="PF01973"/>
    </source>
</evidence>
<evidence type="ECO:0000259" key="2">
    <source>
        <dbReference type="Pfam" id="PF20157"/>
    </source>
</evidence>
<sequence length="649" mass="73022">MTGSEDIFEQNLVFFKEINPVLAERLATYKALSTLEFDGDGEPDVVFQGMKLYGKGAQKYAAEQIEAFWKSPSVITLTRKSIIITDSEATKLLNGLLQFADDNAITFSENRTTRNAFHLVVLGAGLGQHMQSLLEDVQPRNLILVEPNFEFLYQSLFTFNWNGVIRPIIEDGGNVHLLVDSEPKVLISEVRRIYSEYGRASIDGLTVYRHYENPAFTAVEQFLATQGDKLFSGLGFFEDEINMIANTYNNLKGGQEKVFYAHSDLQDFPIFVVGSGPSLDGSIDVIRANQERAVIVSCGTALLPLLRAGITPDFHAELERSKYQMEIPKGVAEEFDLSQIYLLGSTTLVPGVKQVFEKRIFYFRHLLSSFPAFSGELRNCLRYPSPTVGNTGISFAEDIGFRLVYLFGMDLGFADPTVHHSENSVYRKVDGRHNFGISPWDRVVPGNFGGEVKSTSVMQWARDTLEVSIANCGLGRIFYNCSDGSLIEGSVPLLPEFVDLPEPHEPKKVCVQRIVDGFPNYSDADFESHWQDGKLIQDVRAVGDRMIERIEKKSDLKTKKYITELMKIVRAMEYDDSAISLMRGSVYLLLVIGEHHLDRVVEDDKKDDLVAYIRKEYVRLIDSMCDEVAVEFSSLEKTGALVNRETVWA</sequence>
<evidence type="ECO:0008006" key="5">
    <source>
        <dbReference type="Google" id="ProtNLM"/>
    </source>
</evidence>
<comment type="caution">
    <text evidence="3">The sequence shown here is derived from an EMBL/GenBank/DDBJ whole genome shotgun (WGS) entry which is preliminary data.</text>
</comment>
<protein>
    <recommendedName>
        <fullName evidence="5">DUF115 domain-containing protein</fullName>
    </recommendedName>
</protein>
<name>A0A1E5Q9J0_9PROT</name>
<dbReference type="RefSeq" id="WP_069957265.1">
    <property type="nucleotide sequence ID" value="NZ_MCGG01000015.1"/>
</dbReference>
<dbReference type="Proteomes" id="UP000095347">
    <property type="component" value="Unassembled WGS sequence"/>
</dbReference>
<evidence type="ECO:0000313" key="4">
    <source>
        <dbReference type="Proteomes" id="UP000095347"/>
    </source>
</evidence>
<keyword evidence="4" id="KW-1185">Reference proteome</keyword>
<dbReference type="InterPro" id="IPR002826">
    <property type="entry name" value="MptE-like"/>
</dbReference>
<accession>A0A1E5Q9J0</accession>
<gene>
    <name evidence="3" type="ORF">BEN30_06585</name>
</gene>
<dbReference type="Pfam" id="PF20157">
    <property type="entry name" value="Maf_flag10_N"/>
    <property type="match status" value="1"/>
</dbReference>
<feature type="domain" description="Glycosyltransferase Maf N-terminal" evidence="2">
    <location>
        <begin position="7"/>
        <end position="231"/>
    </location>
</feature>
<dbReference type="STRING" id="28181.BEN30_06585"/>